<name>A0AAD4EFA5_9AGAM</name>
<keyword evidence="3" id="KW-1185">Reference proteome</keyword>
<dbReference type="RefSeq" id="XP_041229448.1">
    <property type="nucleotide sequence ID" value="XM_041360884.1"/>
</dbReference>
<gene>
    <name evidence="2" type="ORF">F5891DRAFT_1015592</name>
</gene>
<proteinExistence type="predicted"/>
<organism evidence="2 3">
    <name type="scientific">Suillus fuscotomentosus</name>
    <dbReference type="NCBI Taxonomy" id="1912939"/>
    <lineage>
        <taxon>Eukaryota</taxon>
        <taxon>Fungi</taxon>
        <taxon>Dikarya</taxon>
        <taxon>Basidiomycota</taxon>
        <taxon>Agaricomycotina</taxon>
        <taxon>Agaricomycetes</taxon>
        <taxon>Agaricomycetidae</taxon>
        <taxon>Boletales</taxon>
        <taxon>Suillineae</taxon>
        <taxon>Suillaceae</taxon>
        <taxon>Suillus</taxon>
    </lineage>
</organism>
<feature type="compositionally biased region" description="Basic and acidic residues" evidence="1">
    <location>
        <begin position="7"/>
        <end position="19"/>
    </location>
</feature>
<feature type="region of interest" description="Disordered" evidence="1">
    <location>
        <begin position="1"/>
        <end position="26"/>
    </location>
</feature>
<protein>
    <submittedName>
        <fullName evidence="2">Uncharacterized protein</fullName>
    </submittedName>
</protein>
<reference evidence="2" key="1">
    <citation type="journal article" date="2020" name="New Phytol.">
        <title>Comparative genomics reveals dynamic genome evolution in host specialist ectomycorrhizal fungi.</title>
        <authorList>
            <person name="Lofgren L.A."/>
            <person name="Nguyen N.H."/>
            <person name="Vilgalys R."/>
            <person name="Ruytinx J."/>
            <person name="Liao H.L."/>
            <person name="Branco S."/>
            <person name="Kuo A."/>
            <person name="LaButti K."/>
            <person name="Lipzen A."/>
            <person name="Andreopoulos W."/>
            <person name="Pangilinan J."/>
            <person name="Riley R."/>
            <person name="Hundley H."/>
            <person name="Na H."/>
            <person name="Barry K."/>
            <person name="Grigoriev I.V."/>
            <person name="Stajich J.E."/>
            <person name="Kennedy P.G."/>
        </authorList>
    </citation>
    <scope>NUCLEOTIDE SEQUENCE</scope>
    <source>
        <strain evidence="2">FC203</strain>
    </source>
</reference>
<dbReference type="Proteomes" id="UP001195769">
    <property type="component" value="Unassembled WGS sequence"/>
</dbReference>
<dbReference type="EMBL" id="JABBWK010000011">
    <property type="protein sequence ID" value="KAG1903873.1"/>
    <property type="molecule type" value="Genomic_DNA"/>
</dbReference>
<dbReference type="GeneID" id="64655182"/>
<evidence type="ECO:0000256" key="1">
    <source>
        <dbReference type="SAM" id="MobiDB-lite"/>
    </source>
</evidence>
<accession>A0AAD4EFA5</accession>
<sequence length="67" mass="7757">MRQYRKSFHDHDPSVHLDADFQPDTQESPEWAKELMNGMIKVQQRLETLIPQSLNAPHATSQPTVKT</sequence>
<dbReference type="AlphaFoldDB" id="A0AAD4EFA5"/>
<evidence type="ECO:0000313" key="2">
    <source>
        <dbReference type="EMBL" id="KAG1903873.1"/>
    </source>
</evidence>
<evidence type="ECO:0000313" key="3">
    <source>
        <dbReference type="Proteomes" id="UP001195769"/>
    </source>
</evidence>
<comment type="caution">
    <text evidence="2">The sequence shown here is derived from an EMBL/GenBank/DDBJ whole genome shotgun (WGS) entry which is preliminary data.</text>
</comment>